<dbReference type="GO" id="GO:0009231">
    <property type="term" value="P:riboflavin biosynthetic process"/>
    <property type="evidence" value="ECO:0007669"/>
    <property type="project" value="InterPro"/>
</dbReference>
<dbReference type="Proteomes" id="UP000094527">
    <property type="component" value="Unassembled WGS sequence"/>
</dbReference>
<comment type="pathway">
    <text evidence="1">Cofactor biosynthesis; FMN biosynthesis; FMN from riboflavin (ATP route): step 1/1.</text>
</comment>
<accession>A0A1D2MPH6</accession>
<keyword evidence="6" id="KW-0547">Nucleotide-binding</keyword>
<dbReference type="InterPro" id="IPR015865">
    <property type="entry name" value="Riboflavin_kinase_bac/euk"/>
</dbReference>
<dbReference type="EC" id="2.7.1.26" evidence="2"/>
<name>A0A1D2MPH6_ORCCI</name>
<dbReference type="SMART" id="SM00904">
    <property type="entry name" value="Flavokinase"/>
    <property type="match status" value="1"/>
</dbReference>
<keyword evidence="11" id="KW-1185">Reference proteome</keyword>
<dbReference type="STRING" id="48709.A0A1D2MPH6"/>
<evidence type="ECO:0000256" key="4">
    <source>
        <dbReference type="ARBA" id="ARBA00022643"/>
    </source>
</evidence>
<evidence type="ECO:0000256" key="6">
    <source>
        <dbReference type="ARBA" id="ARBA00022741"/>
    </source>
</evidence>
<keyword evidence="3" id="KW-0285">Flavoprotein</keyword>
<evidence type="ECO:0000256" key="2">
    <source>
        <dbReference type="ARBA" id="ARBA00012105"/>
    </source>
</evidence>
<dbReference type="InterPro" id="IPR023465">
    <property type="entry name" value="Riboflavin_kinase_dom_sf"/>
</dbReference>
<feature type="region of interest" description="Disordered" evidence="8">
    <location>
        <begin position="134"/>
        <end position="164"/>
    </location>
</feature>
<protein>
    <recommendedName>
        <fullName evidence="2">riboflavin kinase</fullName>
        <ecNumber evidence="2">2.7.1.26</ecNumber>
    </recommendedName>
</protein>
<feature type="domain" description="Riboflavin kinase" evidence="9">
    <location>
        <begin position="2"/>
        <end position="132"/>
    </location>
</feature>
<evidence type="ECO:0000256" key="7">
    <source>
        <dbReference type="ARBA" id="ARBA00022840"/>
    </source>
</evidence>
<dbReference type="Pfam" id="PF01687">
    <property type="entry name" value="Flavokinase"/>
    <property type="match status" value="1"/>
</dbReference>
<proteinExistence type="predicted"/>
<keyword evidence="10" id="KW-0418">Kinase</keyword>
<dbReference type="AlphaFoldDB" id="A0A1D2MPH6"/>
<reference evidence="10 11" key="1">
    <citation type="journal article" date="2016" name="Genome Biol. Evol.">
        <title>Gene Family Evolution Reflects Adaptation to Soil Environmental Stressors in the Genome of the Collembolan Orchesella cincta.</title>
        <authorList>
            <person name="Faddeeva-Vakhrusheva A."/>
            <person name="Derks M.F."/>
            <person name="Anvar S.Y."/>
            <person name="Agamennone V."/>
            <person name="Suring W."/>
            <person name="Smit S."/>
            <person name="van Straalen N.M."/>
            <person name="Roelofs D."/>
        </authorList>
    </citation>
    <scope>NUCLEOTIDE SEQUENCE [LARGE SCALE GENOMIC DNA]</scope>
    <source>
        <tissue evidence="10">Mixed pool</tissue>
    </source>
</reference>
<dbReference type="GO" id="GO:0009398">
    <property type="term" value="P:FMN biosynthetic process"/>
    <property type="evidence" value="ECO:0007669"/>
    <property type="project" value="UniProtKB-UniPathway"/>
</dbReference>
<dbReference type="GO" id="GO:0005524">
    <property type="term" value="F:ATP binding"/>
    <property type="evidence" value="ECO:0007669"/>
    <property type="project" value="UniProtKB-KW"/>
</dbReference>
<evidence type="ECO:0000259" key="9">
    <source>
        <dbReference type="SMART" id="SM00904"/>
    </source>
</evidence>
<gene>
    <name evidence="10" type="ORF">Ocin01_11772</name>
</gene>
<dbReference type="InterPro" id="IPR023468">
    <property type="entry name" value="Riboflavin_kinase"/>
</dbReference>
<evidence type="ECO:0000256" key="8">
    <source>
        <dbReference type="SAM" id="MobiDB-lite"/>
    </source>
</evidence>
<evidence type="ECO:0000256" key="1">
    <source>
        <dbReference type="ARBA" id="ARBA00005201"/>
    </source>
</evidence>
<evidence type="ECO:0000313" key="10">
    <source>
        <dbReference type="EMBL" id="ODM94906.1"/>
    </source>
</evidence>
<dbReference type="GO" id="GO:0008531">
    <property type="term" value="F:riboflavin kinase activity"/>
    <property type="evidence" value="ECO:0007669"/>
    <property type="project" value="UniProtKB-EC"/>
</dbReference>
<dbReference type="PANTHER" id="PTHR22749:SF6">
    <property type="entry name" value="RIBOFLAVIN KINASE"/>
    <property type="match status" value="1"/>
</dbReference>
<dbReference type="OrthoDB" id="276388at2759"/>
<keyword evidence="5" id="KW-0808">Transferase</keyword>
<dbReference type="Gene3D" id="2.40.30.30">
    <property type="entry name" value="Riboflavin kinase-like"/>
    <property type="match status" value="1"/>
</dbReference>
<comment type="caution">
    <text evidence="10">The sequence shown here is derived from an EMBL/GenBank/DDBJ whole genome shotgun (WGS) entry which is preliminary data.</text>
</comment>
<evidence type="ECO:0000256" key="3">
    <source>
        <dbReference type="ARBA" id="ARBA00022630"/>
    </source>
</evidence>
<evidence type="ECO:0000256" key="5">
    <source>
        <dbReference type="ARBA" id="ARBA00022679"/>
    </source>
</evidence>
<feature type="compositionally biased region" description="Polar residues" evidence="8">
    <location>
        <begin position="146"/>
        <end position="164"/>
    </location>
</feature>
<evidence type="ECO:0000313" key="11">
    <source>
        <dbReference type="Proteomes" id="UP000094527"/>
    </source>
</evidence>
<dbReference type="UniPathway" id="UPA00276">
    <property type="reaction ID" value="UER00406"/>
</dbReference>
<dbReference type="SUPFAM" id="SSF82114">
    <property type="entry name" value="Riboflavin kinase-like"/>
    <property type="match status" value="1"/>
</dbReference>
<dbReference type="OMA" id="NGEVHKM"/>
<dbReference type="EMBL" id="LJIJ01000734">
    <property type="protein sequence ID" value="ODM94906.1"/>
    <property type="molecule type" value="Genomic_DNA"/>
</dbReference>
<keyword evidence="7" id="KW-0067">ATP-binding</keyword>
<keyword evidence="4" id="KW-0288">FMN</keyword>
<dbReference type="PANTHER" id="PTHR22749">
    <property type="entry name" value="RIBOFLAVIN KINASE/FMN ADENYLYLTRANSFERASE"/>
    <property type="match status" value="1"/>
</dbReference>
<organism evidence="10 11">
    <name type="scientific">Orchesella cincta</name>
    <name type="common">Springtail</name>
    <name type="synonym">Podura cincta</name>
    <dbReference type="NCBI Taxonomy" id="48709"/>
    <lineage>
        <taxon>Eukaryota</taxon>
        <taxon>Metazoa</taxon>
        <taxon>Ecdysozoa</taxon>
        <taxon>Arthropoda</taxon>
        <taxon>Hexapoda</taxon>
        <taxon>Collembola</taxon>
        <taxon>Entomobryomorpha</taxon>
        <taxon>Entomobryoidea</taxon>
        <taxon>Orchesellidae</taxon>
        <taxon>Orchesellinae</taxon>
        <taxon>Orchesella</taxon>
    </lineage>
</organism>
<sequence length="164" mass="18495">MKNTFPYFVRGKVVKGFGRGSKSLGIPTANYEQSVVDQLPDTLNKGIYYGFAQVEQSPVHECCLSIGWNPYFGNQVKSMETHIIHNFSDDFYGSILKVCLIGYIRDEMNFTSIDELKSAIHRDIQFTKEELSKPEVSKLSRHPFFTDSSNSNGVHDGTNGKTDL</sequence>
<dbReference type="GO" id="GO:0005739">
    <property type="term" value="C:mitochondrion"/>
    <property type="evidence" value="ECO:0007669"/>
    <property type="project" value="TreeGrafter"/>
</dbReference>